<proteinExistence type="predicted"/>
<feature type="compositionally biased region" description="Polar residues" evidence="1">
    <location>
        <begin position="285"/>
        <end position="305"/>
    </location>
</feature>
<evidence type="ECO:0000313" key="3">
    <source>
        <dbReference type="Proteomes" id="UP001310594"/>
    </source>
</evidence>
<dbReference type="AlphaFoldDB" id="A0AAN7WR96"/>
<feature type="compositionally biased region" description="Polar residues" evidence="1">
    <location>
        <begin position="159"/>
        <end position="219"/>
    </location>
</feature>
<organism evidence="2 3">
    <name type="scientific">Elasticomyces elasticus</name>
    <dbReference type="NCBI Taxonomy" id="574655"/>
    <lineage>
        <taxon>Eukaryota</taxon>
        <taxon>Fungi</taxon>
        <taxon>Dikarya</taxon>
        <taxon>Ascomycota</taxon>
        <taxon>Pezizomycotina</taxon>
        <taxon>Dothideomycetes</taxon>
        <taxon>Dothideomycetidae</taxon>
        <taxon>Mycosphaerellales</taxon>
        <taxon>Teratosphaeriaceae</taxon>
        <taxon>Elasticomyces</taxon>
    </lineage>
</organism>
<evidence type="ECO:0000313" key="2">
    <source>
        <dbReference type="EMBL" id="KAK5708061.1"/>
    </source>
</evidence>
<feature type="region of interest" description="Disordered" evidence="1">
    <location>
        <begin position="1"/>
        <end position="327"/>
    </location>
</feature>
<sequence length="327" mass="34535">MTPSDYPLLGSSQAALPSLQSAPAIHQRGTQHTQPQPAYGDPYSSQTRAAPSGLQGPPTRSYDSTPFGPPSPLPHPPSSYPQAASVPRATASDLLKPIGVSYPEPRQALDLQQSSSPQGSYPSYQASQTGLNRPSAYQPPLQSNSVASPRFIPAEQQRPPASQSVPPLNSASIPRTDFAQLSTSQQALLSPPSSAQPNRSTLLPQHQTRNSYSSSYQADPQSQALGSASLSPQQQSPSHYTGGRYAQPHPQWPPSRSPPPVTQPGTRNAYGSQPASQGPGFMDNTGLQSYNDQDQYQPRAAQSGSGRRGSKKAADSDPGIVSAYSNG</sequence>
<dbReference type="Proteomes" id="UP001310594">
    <property type="component" value="Unassembled WGS sequence"/>
</dbReference>
<name>A0AAN7WR96_9PEZI</name>
<feature type="compositionally biased region" description="Polar residues" evidence="1">
    <location>
        <begin position="265"/>
        <end position="276"/>
    </location>
</feature>
<feature type="compositionally biased region" description="Low complexity" evidence="1">
    <location>
        <begin position="112"/>
        <end position="128"/>
    </location>
</feature>
<accession>A0AAN7WR96</accession>
<feature type="compositionally biased region" description="Low complexity" evidence="1">
    <location>
        <begin position="220"/>
        <end position="238"/>
    </location>
</feature>
<dbReference type="EMBL" id="JAVRQU010000001">
    <property type="protein sequence ID" value="KAK5708061.1"/>
    <property type="molecule type" value="Genomic_DNA"/>
</dbReference>
<gene>
    <name evidence="2" type="ORF">LTR97_000601</name>
</gene>
<protein>
    <submittedName>
        <fullName evidence="2">Uncharacterized protein</fullName>
    </submittedName>
</protein>
<evidence type="ECO:0000256" key="1">
    <source>
        <dbReference type="SAM" id="MobiDB-lite"/>
    </source>
</evidence>
<feature type="compositionally biased region" description="Pro residues" evidence="1">
    <location>
        <begin position="67"/>
        <end position="79"/>
    </location>
</feature>
<feature type="compositionally biased region" description="Pro residues" evidence="1">
    <location>
        <begin position="250"/>
        <end position="262"/>
    </location>
</feature>
<feature type="compositionally biased region" description="Low complexity" evidence="1">
    <location>
        <begin position="7"/>
        <end position="24"/>
    </location>
</feature>
<reference evidence="2" key="1">
    <citation type="submission" date="2023-08" db="EMBL/GenBank/DDBJ databases">
        <title>Black Yeasts Isolated from many extreme environments.</title>
        <authorList>
            <person name="Coleine C."/>
            <person name="Stajich J.E."/>
            <person name="Selbmann L."/>
        </authorList>
    </citation>
    <scope>NUCLEOTIDE SEQUENCE</scope>
    <source>
        <strain evidence="2">CCFEE 5810</strain>
    </source>
</reference>
<comment type="caution">
    <text evidence="2">The sequence shown here is derived from an EMBL/GenBank/DDBJ whole genome shotgun (WGS) entry which is preliminary data.</text>
</comment>